<evidence type="ECO:0000313" key="9">
    <source>
        <dbReference type="Proteomes" id="UP000051820"/>
    </source>
</evidence>
<dbReference type="Proteomes" id="UP000051820">
    <property type="component" value="Unassembled WGS sequence"/>
</dbReference>
<feature type="transmembrane region" description="Helical" evidence="6">
    <location>
        <begin position="228"/>
        <end position="255"/>
    </location>
</feature>
<comment type="subcellular location">
    <subcellularLocation>
        <location evidence="1 6">Cell membrane</location>
        <topology evidence="1 6">Multi-pass membrane protein</topology>
    </subcellularLocation>
</comment>
<sequence length="602" mass="67750">MLFKLGLNGIKRRLGDYLILFSGLIISSAIFFLFTSFATDQKFLKQNISMASVGVVFYFGLVLLTLITIVYVWYAQSFWLGMRTQDYGMLMTFGAKRATIDRLILIETLMIQMGASIIGVVIGFFVTKWASNALMSRLDVHLKGLSFSSPKPVIVTLIIFFCLAIFCSLVAIVKLRRLPLNEVIHANQQVESGAVKSSSLLIAAGSGIILLIIGFYSMVNINDIKIKAIPIALVTITLGSYLVINSLLTTVVSFIRHSAFARHHLRVFTLGQLEFRIGNYTKMLTMVTILFSLSLGAITVGTGYYRQIPIMSSRASAYTMNFTNPNRKAVKLINQLDLTRDVTYHQITQGKYVYYDQAELKKQPFQMVKAMSNQNKIRTPKYRNVDTMSLIQSGSEQMAFKDMQSDTVQNKEIIILTNQKFNQQAGKHSDLRLIRVKSFRQSLPILKKLARYESVDQRNGTKTSNTYDTYLASNALFGGLEFMGVFLGIAFLTMLASCLMFKVLSGAQADLHRYQILHKIGANRRQMSVALLSEIGVLFLVPAILGVTYVSIGLQMFTEIMFSPYDGFIPITIIFLVCYALYYLITIVIYRQLIFSDPKRGD</sequence>
<evidence type="ECO:0000256" key="2">
    <source>
        <dbReference type="ARBA" id="ARBA00022475"/>
    </source>
</evidence>
<feature type="transmembrane region" description="Helical" evidence="6">
    <location>
        <begin position="14"/>
        <end position="35"/>
    </location>
</feature>
<accession>A0A0R1W7L9</accession>
<dbReference type="InterPro" id="IPR003838">
    <property type="entry name" value="ABC3_permease_C"/>
</dbReference>
<evidence type="ECO:0000256" key="6">
    <source>
        <dbReference type="PIRNR" id="PIRNR018968"/>
    </source>
</evidence>
<dbReference type="OrthoDB" id="1705903at2"/>
<evidence type="ECO:0000313" key="8">
    <source>
        <dbReference type="EMBL" id="KRM13503.1"/>
    </source>
</evidence>
<feature type="transmembrane region" description="Helical" evidence="6">
    <location>
        <begin position="153"/>
        <end position="173"/>
    </location>
</feature>
<gene>
    <name evidence="8" type="ORF">FD16_GL000070</name>
</gene>
<evidence type="ECO:0000256" key="3">
    <source>
        <dbReference type="ARBA" id="ARBA00022692"/>
    </source>
</evidence>
<feature type="domain" description="ABC3 transporter permease C-terminal" evidence="7">
    <location>
        <begin position="59"/>
        <end position="179"/>
    </location>
</feature>
<evidence type="ECO:0000259" key="7">
    <source>
        <dbReference type="Pfam" id="PF02687"/>
    </source>
</evidence>
<dbReference type="PANTHER" id="PTHR46795">
    <property type="entry name" value="ABC TRANSPORTER PERMEASE-RELATED-RELATED"/>
    <property type="match status" value="1"/>
</dbReference>
<evidence type="ECO:0000256" key="5">
    <source>
        <dbReference type="ARBA" id="ARBA00023136"/>
    </source>
</evidence>
<dbReference type="PIRSF" id="PIRSF018968">
    <property type="entry name" value="ABC_permease_BceB"/>
    <property type="match status" value="1"/>
</dbReference>
<dbReference type="GO" id="GO:0055085">
    <property type="term" value="P:transmembrane transport"/>
    <property type="evidence" value="ECO:0007669"/>
    <property type="project" value="UniProtKB-UniRule"/>
</dbReference>
<feature type="transmembrane region" description="Helical" evidence="6">
    <location>
        <begin position="194"/>
        <end position="216"/>
    </location>
</feature>
<keyword evidence="4 6" id="KW-1133">Transmembrane helix</keyword>
<protein>
    <submittedName>
        <fullName evidence="8">Peptide ABC transporter permease</fullName>
    </submittedName>
</protein>
<dbReference type="InterPro" id="IPR052536">
    <property type="entry name" value="ABC-4_Integral_Memb_Prot"/>
</dbReference>
<proteinExistence type="inferred from homology"/>
<dbReference type="EMBL" id="AZGF01000001">
    <property type="protein sequence ID" value="KRM13503.1"/>
    <property type="molecule type" value="Genomic_DNA"/>
</dbReference>
<feature type="transmembrane region" description="Helical" evidence="6">
    <location>
        <begin position="529"/>
        <end position="552"/>
    </location>
</feature>
<dbReference type="GO" id="GO:0005886">
    <property type="term" value="C:plasma membrane"/>
    <property type="evidence" value="ECO:0007669"/>
    <property type="project" value="UniProtKB-SubCell"/>
</dbReference>
<feature type="transmembrane region" description="Helical" evidence="6">
    <location>
        <begin position="55"/>
        <end position="82"/>
    </location>
</feature>
<evidence type="ECO:0000256" key="4">
    <source>
        <dbReference type="ARBA" id="ARBA00022989"/>
    </source>
</evidence>
<dbReference type="RefSeq" id="WP_010622825.1">
    <property type="nucleotide sequence ID" value="NZ_AZGF01000001.1"/>
</dbReference>
<feature type="transmembrane region" description="Helical" evidence="6">
    <location>
        <begin position="283"/>
        <end position="305"/>
    </location>
</feature>
<dbReference type="PANTHER" id="PTHR46795:SF3">
    <property type="entry name" value="ABC TRANSPORTER PERMEASE"/>
    <property type="match status" value="1"/>
</dbReference>
<dbReference type="PATRIC" id="fig|1423807.3.peg.70"/>
<feature type="transmembrane region" description="Helical" evidence="6">
    <location>
        <begin position="482"/>
        <end position="504"/>
    </location>
</feature>
<dbReference type="eggNOG" id="COG0577">
    <property type="taxonomic scope" value="Bacteria"/>
</dbReference>
<dbReference type="InterPro" id="IPR027022">
    <property type="entry name" value="ABC_permease_BceB-typ"/>
</dbReference>
<keyword evidence="9" id="KW-1185">Reference proteome</keyword>
<keyword evidence="3 6" id="KW-0812">Transmembrane</keyword>
<reference evidence="8 9" key="1">
    <citation type="journal article" date="2015" name="Genome Announc.">
        <title>Expanding the biotechnology potential of lactobacilli through comparative genomics of 213 strains and associated genera.</title>
        <authorList>
            <person name="Sun Z."/>
            <person name="Harris H.M."/>
            <person name="McCann A."/>
            <person name="Guo C."/>
            <person name="Argimon S."/>
            <person name="Zhang W."/>
            <person name="Yang X."/>
            <person name="Jeffery I.B."/>
            <person name="Cooney J.C."/>
            <person name="Kagawa T.F."/>
            <person name="Liu W."/>
            <person name="Song Y."/>
            <person name="Salvetti E."/>
            <person name="Wrobel A."/>
            <person name="Rasinkangas P."/>
            <person name="Parkhill J."/>
            <person name="Rea M.C."/>
            <person name="O'Sullivan O."/>
            <person name="Ritari J."/>
            <person name="Douillard F.P."/>
            <person name="Paul Ross R."/>
            <person name="Yang R."/>
            <person name="Briner A.E."/>
            <person name="Felis G.E."/>
            <person name="de Vos W.M."/>
            <person name="Barrangou R."/>
            <person name="Klaenhammer T.R."/>
            <person name="Caufield P.W."/>
            <person name="Cui Y."/>
            <person name="Zhang H."/>
            <person name="O'Toole P.W."/>
        </authorList>
    </citation>
    <scope>NUCLEOTIDE SEQUENCE [LARGE SCALE GENOMIC DNA]</scope>
    <source>
        <strain evidence="8 9">DSM 5007</strain>
    </source>
</reference>
<comment type="similarity">
    <text evidence="6">Belongs to the ABC-4 integral membrane protein family.</text>
</comment>
<keyword evidence="5 6" id="KW-0472">Membrane</keyword>
<name>A0A0R1W7L9_9LACO</name>
<evidence type="ECO:0000256" key="1">
    <source>
        <dbReference type="ARBA" id="ARBA00004651"/>
    </source>
</evidence>
<keyword evidence="2 6" id="KW-1003">Cell membrane</keyword>
<dbReference type="AlphaFoldDB" id="A0A0R1W7L9"/>
<organism evidence="8 9">
    <name type="scientific">Paucilactobacillus suebicus DSM 5007 = KCTC 3549</name>
    <dbReference type="NCBI Taxonomy" id="1423807"/>
    <lineage>
        <taxon>Bacteria</taxon>
        <taxon>Bacillati</taxon>
        <taxon>Bacillota</taxon>
        <taxon>Bacilli</taxon>
        <taxon>Lactobacillales</taxon>
        <taxon>Lactobacillaceae</taxon>
        <taxon>Paucilactobacillus</taxon>
    </lineage>
</organism>
<comment type="caution">
    <text evidence="8">The sequence shown here is derived from an EMBL/GenBank/DDBJ whole genome shotgun (WGS) entry which is preliminary data.</text>
</comment>
<dbReference type="Pfam" id="PF02687">
    <property type="entry name" value="FtsX"/>
    <property type="match status" value="1"/>
</dbReference>
<feature type="transmembrane region" description="Helical" evidence="6">
    <location>
        <begin position="103"/>
        <end position="126"/>
    </location>
</feature>
<dbReference type="STRING" id="1423807.FD16_GL000070"/>
<feature type="transmembrane region" description="Helical" evidence="6">
    <location>
        <begin position="567"/>
        <end position="590"/>
    </location>
</feature>
<keyword evidence="6" id="KW-0813">Transport</keyword>